<dbReference type="AlphaFoldDB" id="A0A8H2LEH1"/>
<dbReference type="EMBL" id="VSKM01000006">
    <property type="protein sequence ID" value="TYB74513.1"/>
    <property type="molecule type" value="Genomic_DNA"/>
</dbReference>
<accession>A0A8H2LEH1</accession>
<keyword evidence="1" id="KW-1133">Transmembrane helix</keyword>
<reference evidence="3 4" key="1">
    <citation type="submission" date="2019-08" db="EMBL/GenBank/DDBJ databases">
        <title>Genomes of Antarctic Bizionia species.</title>
        <authorList>
            <person name="Bowman J.P."/>
        </authorList>
    </citation>
    <scope>NUCLEOTIDE SEQUENCE [LARGE SCALE GENOMIC DNA]</scope>
    <source>
        <strain evidence="3 4">HFD</strain>
    </source>
</reference>
<evidence type="ECO:0000313" key="3">
    <source>
        <dbReference type="EMBL" id="TYB74513.1"/>
    </source>
</evidence>
<proteinExistence type="predicted"/>
<keyword evidence="4" id="KW-1185">Reference proteome</keyword>
<dbReference type="Proteomes" id="UP000323324">
    <property type="component" value="Unassembled WGS sequence"/>
</dbReference>
<protein>
    <recommendedName>
        <fullName evidence="2">Sulfatase N-terminal domain-containing protein</fullName>
    </recommendedName>
</protein>
<evidence type="ECO:0000259" key="2">
    <source>
        <dbReference type="Pfam" id="PF00884"/>
    </source>
</evidence>
<dbReference type="Pfam" id="PF00884">
    <property type="entry name" value="Sulfatase"/>
    <property type="match status" value="1"/>
</dbReference>
<evidence type="ECO:0000313" key="4">
    <source>
        <dbReference type="Proteomes" id="UP000323324"/>
    </source>
</evidence>
<keyword evidence="1" id="KW-0812">Transmembrane</keyword>
<comment type="caution">
    <text evidence="3">The sequence shown here is derived from an EMBL/GenBank/DDBJ whole genome shotgun (WGS) entry which is preliminary data.</text>
</comment>
<evidence type="ECO:0000256" key="1">
    <source>
        <dbReference type="SAM" id="Phobius"/>
    </source>
</evidence>
<dbReference type="Gene3D" id="3.40.720.10">
    <property type="entry name" value="Alkaline Phosphatase, subunit A"/>
    <property type="match status" value="1"/>
</dbReference>
<feature type="transmembrane region" description="Helical" evidence="1">
    <location>
        <begin position="48"/>
        <end position="70"/>
    </location>
</feature>
<gene>
    <name evidence="3" type="ORF">ES676_07535</name>
</gene>
<sequence>MNTIRVLFYAFIDSEKQYPLLAAFASGLYPLLYYYNANFTLINSWSQFAFFISLFLILPMVVFYVAYVVINKINGLKKYGSHLLAILNFSWLGFLILLSTEGLKLKLLAVILVIAFILGFILHNHLKKAVVLQLLLAAFVAVKLIPDAHRHLTYTDDWAKQPDAIEEAVFKKKPNIYVIQPDGYANFSELRKAPYNFNNNEFEQFLSTSGFKLYEGFRSNYYSTLSSNSSMFSMKHHYYNTPKKGANEVYNSRKTIVGSNPVLTVLKNNGYKTFLMLHKSYLLVNRAKLGYDYCNIGHSELSFMARGFGVVKDVESELPSVIKNNATTTNFFFIEQMSPSHISTYKSDSKGKDEEREGYLKSLEKANVWLKSIVRTIEDNDKNAIVIIAADHGGFVGLDYTFQSKTKQEDSSLVTSVFTTLFAVKWPDNKAPDYDDRLKTNVNIFRVLFSYLSEDESYLNALQEDKSYLVIEKGSPFGVYESIDENGTVVFKKLSK</sequence>
<name>A0A8H2LEH1_9FLAO</name>
<feature type="transmembrane region" description="Helical" evidence="1">
    <location>
        <begin position="82"/>
        <end position="99"/>
    </location>
</feature>
<feature type="domain" description="Sulfatase N-terminal" evidence="2">
    <location>
        <begin position="219"/>
        <end position="398"/>
    </location>
</feature>
<feature type="transmembrane region" description="Helical" evidence="1">
    <location>
        <begin position="20"/>
        <end position="36"/>
    </location>
</feature>
<feature type="transmembrane region" description="Helical" evidence="1">
    <location>
        <begin position="105"/>
        <end position="122"/>
    </location>
</feature>
<organism evidence="3 4">
    <name type="scientific">Bizionia saleffrena</name>
    <dbReference type="NCBI Taxonomy" id="291189"/>
    <lineage>
        <taxon>Bacteria</taxon>
        <taxon>Pseudomonadati</taxon>
        <taxon>Bacteroidota</taxon>
        <taxon>Flavobacteriia</taxon>
        <taxon>Flavobacteriales</taxon>
        <taxon>Flavobacteriaceae</taxon>
        <taxon>Bizionia</taxon>
    </lineage>
</organism>
<dbReference type="RefSeq" id="WP_148369709.1">
    <property type="nucleotide sequence ID" value="NZ_VSKM01000006.1"/>
</dbReference>
<keyword evidence="1" id="KW-0472">Membrane</keyword>
<dbReference type="InterPro" id="IPR017850">
    <property type="entry name" value="Alkaline_phosphatase_core_sf"/>
</dbReference>
<dbReference type="InterPro" id="IPR000917">
    <property type="entry name" value="Sulfatase_N"/>
</dbReference>
<dbReference type="SUPFAM" id="SSF53649">
    <property type="entry name" value="Alkaline phosphatase-like"/>
    <property type="match status" value="1"/>
</dbReference>